<gene>
    <name evidence="2" type="ORF">ACEUDJ_05990</name>
</gene>
<dbReference type="GeneID" id="97219631"/>
<accession>A0ABW9GMP8</accession>
<protein>
    <submittedName>
        <fullName evidence="2">Chemotaxis protein CheW</fullName>
    </submittedName>
</protein>
<dbReference type="CDD" id="cd00732">
    <property type="entry name" value="CheW"/>
    <property type="match status" value="1"/>
</dbReference>
<dbReference type="PANTHER" id="PTHR22617:SF41">
    <property type="entry name" value="CHEMOTAXIS SIGNAL TRANSDUCTION SYSTEM ADAPTOR PROTEIN CHEW"/>
    <property type="match status" value="1"/>
</dbReference>
<dbReference type="Gene3D" id="2.40.50.180">
    <property type="entry name" value="CheA-289, Domain 4"/>
    <property type="match status" value="1"/>
</dbReference>
<name>A0ABW9GMP8_9GAMM</name>
<reference evidence="2 3" key="1">
    <citation type="submission" date="2024-09" db="EMBL/GenBank/DDBJ databases">
        <title>Aeromonas strains Genome sequencing and assembly.</title>
        <authorList>
            <person name="Hu X."/>
            <person name="Tang B."/>
        </authorList>
    </citation>
    <scope>NUCLEOTIDE SEQUENCE [LARGE SCALE GENOMIC DNA]</scope>
    <source>
        <strain evidence="2 3">NB23SCDHY001</strain>
    </source>
</reference>
<feature type="domain" description="CheW-like" evidence="1">
    <location>
        <begin position="21"/>
        <end position="170"/>
    </location>
</feature>
<dbReference type="SUPFAM" id="SSF50341">
    <property type="entry name" value="CheW-like"/>
    <property type="match status" value="1"/>
</dbReference>
<dbReference type="Proteomes" id="UP001630969">
    <property type="component" value="Unassembled WGS sequence"/>
</dbReference>
<dbReference type="Pfam" id="PF01584">
    <property type="entry name" value="CheW"/>
    <property type="match status" value="1"/>
</dbReference>
<dbReference type="RefSeq" id="WP_392443400.1">
    <property type="nucleotide sequence ID" value="NZ_JBGXBU010000001.1"/>
</dbReference>
<evidence type="ECO:0000259" key="1">
    <source>
        <dbReference type="PROSITE" id="PS50851"/>
    </source>
</evidence>
<dbReference type="InterPro" id="IPR002545">
    <property type="entry name" value="CheW-lke_dom"/>
</dbReference>
<dbReference type="Gene3D" id="2.30.30.40">
    <property type="entry name" value="SH3 Domains"/>
    <property type="match status" value="1"/>
</dbReference>
<dbReference type="PANTHER" id="PTHR22617">
    <property type="entry name" value="CHEMOTAXIS SENSOR HISTIDINE KINASE-RELATED"/>
    <property type="match status" value="1"/>
</dbReference>
<dbReference type="InterPro" id="IPR039315">
    <property type="entry name" value="CheW"/>
</dbReference>
<organism evidence="2 3">
    <name type="scientific">Aeromonas bivalvium</name>
    <dbReference type="NCBI Taxonomy" id="440079"/>
    <lineage>
        <taxon>Bacteria</taxon>
        <taxon>Pseudomonadati</taxon>
        <taxon>Pseudomonadota</taxon>
        <taxon>Gammaproteobacteria</taxon>
        <taxon>Aeromonadales</taxon>
        <taxon>Aeromonadaceae</taxon>
        <taxon>Aeromonas</taxon>
    </lineage>
</organism>
<dbReference type="EMBL" id="JBGXBU010000001">
    <property type="protein sequence ID" value="MFM4892427.1"/>
    <property type="molecule type" value="Genomic_DNA"/>
</dbReference>
<dbReference type="PROSITE" id="PS50851">
    <property type="entry name" value="CHEW"/>
    <property type="match status" value="1"/>
</dbReference>
<sequence>MNPSTELTLASTPLPAATQGDAQYLTFLIKGEMFAINILGVKEIIEYGNITPIPLMPDFIRGVINLRGAVVSVVDLNARFGNAASTVTRRSCIVIIETQGQEGDQEGGSQDIGVVVDAVSEVLTIPRQEIEPPPSFGARIRADFISGMGKVNGKFVILLNTQKVLSIDEMALLHEITHHPDAAIAVTQ</sequence>
<evidence type="ECO:0000313" key="2">
    <source>
        <dbReference type="EMBL" id="MFM4892427.1"/>
    </source>
</evidence>
<keyword evidence="3" id="KW-1185">Reference proteome</keyword>
<comment type="caution">
    <text evidence="2">The sequence shown here is derived from an EMBL/GenBank/DDBJ whole genome shotgun (WGS) entry which is preliminary data.</text>
</comment>
<evidence type="ECO:0000313" key="3">
    <source>
        <dbReference type="Proteomes" id="UP001630969"/>
    </source>
</evidence>
<dbReference type="InterPro" id="IPR036061">
    <property type="entry name" value="CheW-like_dom_sf"/>
</dbReference>
<proteinExistence type="predicted"/>
<dbReference type="SMART" id="SM00260">
    <property type="entry name" value="CheW"/>
    <property type="match status" value="1"/>
</dbReference>